<evidence type="ECO:0000256" key="1">
    <source>
        <dbReference type="ARBA" id="ARBA00005101"/>
    </source>
</evidence>
<evidence type="ECO:0000313" key="7">
    <source>
        <dbReference type="Proteomes" id="UP000886842"/>
    </source>
</evidence>
<dbReference type="CDD" id="cd09994">
    <property type="entry name" value="HDAC_AcuC_like"/>
    <property type="match status" value="1"/>
</dbReference>
<protein>
    <recommendedName>
        <fullName evidence="3">Acetoin utilization protein AcuC</fullName>
    </recommendedName>
</protein>
<feature type="domain" description="Histone deacetylase" evidence="5">
    <location>
        <begin position="2"/>
        <end position="287"/>
    </location>
</feature>
<evidence type="ECO:0000256" key="3">
    <source>
        <dbReference type="ARBA" id="ARBA00020218"/>
    </source>
</evidence>
<dbReference type="Proteomes" id="UP000886842">
    <property type="component" value="Unassembled WGS sequence"/>
</dbReference>
<comment type="pathway">
    <text evidence="1">Ketone degradation; acetoin degradation.</text>
</comment>
<dbReference type="Pfam" id="PF00850">
    <property type="entry name" value="Hist_deacetyl"/>
    <property type="match status" value="1"/>
</dbReference>
<dbReference type="EMBL" id="DVLP01000303">
    <property type="protein sequence ID" value="HIT75935.1"/>
    <property type="molecule type" value="Genomic_DNA"/>
</dbReference>
<reference evidence="6" key="2">
    <citation type="journal article" date="2021" name="PeerJ">
        <title>Extensive microbial diversity within the chicken gut microbiome revealed by metagenomics and culture.</title>
        <authorList>
            <person name="Gilroy R."/>
            <person name="Ravi A."/>
            <person name="Getino M."/>
            <person name="Pursley I."/>
            <person name="Horton D.L."/>
            <person name="Alikhan N.F."/>
            <person name="Baker D."/>
            <person name="Gharbi K."/>
            <person name="Hall N."/>
            <person name="Watson M."/>
            <person name="Adriaenssens E.M."/>
            <person name="Foster-Nyarko E."/>
            <person name="Jarju S."/>
            <person name="Secka A."/>
            <person name="Antonio M."/>
            <person name="Oren A."/>
            <person name="Chaudhuri R.R."/>
            <person name="La Ragione R."/>
            <person name="Hildebrand F."/>
            <person name="Pallen M.J."/>
        </authorList>
    </citation>
    <scope>NUCLEOTIDE SEQUENCE</scope>
    <source>
        <strain evidence="6">ChiGjej1B1-24693</strain>
    </source>
</reference>
<evidence type="ECO:0000313" key="6">
    <source>
        <dbReference type="EMBL" id="HIT75935.1"/>
    </source>
</evidence>
<comment type="similarity">
    <text evidence="2">Belongs to the histone deacetylase family.</text>
</comment>
<dbReference type="InterPro" id="IPR023801">
    <property type="entry name" value="His_deacetylse_dom"/>
</dbReference>
<dbReference type="PANTHER" id="PTHR10625:SF10">
    <property type="entry name" value="HISTONE DEACETYLASE HDAC1"/>
    <property type="match status" value="1"/>
</dbReference>
<accession>A0A9D1H027</accession>
<dbReference type="GO" id="GO:0004407">
    <property type="term" value="F:histone deacetylase activity"/>
    <property type="evidence" value="ECO:0007669"/>
    <property type="project" value="TreeGrafter"/>
</dbReference>
<reference evidence="6" key="1">
    <citation type="submission" date="2020-10" db="EMBL/GenBank/DDBJ databases">
        <authorList>
            <person name="Gilroy R."/>
        </authorList>
    </citation>
    <scope>NUCLEOTIDE SEQUENCE</scope>
    <source>
        <strain evidence="6">ChiGjej1B1-24693</strain>
    </source>
</reference>
<dbReference type="InterPro" id="IPR003085">
    <property type="entry name" value="AcuC"/>
</dbReference>
<dbReference type="InterPro" id="IPR023696">
    <property type="entry name" value="Ureohydrolase_dom_sf"/>
</dbReference>
<sequence>MAPDRVRNTMVLAGALGILDRYDPVEPEPVDEELLGRVHDPDYIAAVRSGEPHPEYGIGTTDNPVVPDMHQIAGNVVAGTVAAARQIWQQGRTRAVNIAGGLHHAMPGRSSGFCIYNDIACGIQWMLDHGCERVAYIDVDAHHGDGVQAAFNDDPRVLTISLHQNPLELFPGTGFATETGGPEATGSAINLALPRDTGDAGWLRAFDAVVPEALVAFRPQVLVSQHGCDSHRDDPLTDLTLSVDGQRASYQIISDLADDLCDGRWLALGGGGYSVQSVVPRAWTHLLGIVAREPIEPSVAVPQQVRDELAGVLPSTMGDLGRSVVWTSVRSGWDPASRIDQAILATRRAVFPDLGLDPEF</sequence>
<evidence type="ECO:0000259" key="5">
    <source>
        <dbReference type="Pfam" id="PF00850"/>
    </source>
</evidence>
<evidence type="ECO:0000256" key="2">
    <source>
        <dbReference type="ARBA" id="ARBA00005947"/>
    </source>
</evidence>
<organism evidence="6 7">
    <name type="scientific">Candidatus Avipropionibacterium avicola</name>
    <dbReference type="NCBI Taxonomy" id="2840701"/>
    <lineage>
        <taxon>Bacteria</taxon>
        <taxon>Bacillati</taxon>
        <taxon>Actinomycetota</taxon>
        <taxon>Actinomycetes</taxon>
        <taxon>Propionibacteriales</taxon>
        <taxon>Propionibacteriaceae</taxon>
        <taxon>Propionibacteriaceae incertae sedis</taxon>
        <taxon>Candidatus Avipropionibacterium</taxon>
    </lineage>
</organism>
<dbReference type="InterPro" id="IPR037138">
    <property type="entry name" value="His_deacetylse_dom_sf"/>
</dbReference>
<dbReference type="AlphaFoldDB" id="A0A9D1H027"/>
<keyword evidence="4" id="KW-0006">Acetoin catabolism</keyword>
<dbReference type="GO" id="GO:0045150">
    <property type="term" value="P:acetoin catabolic process"/>
    <property type="evidence" value="ECO:0007669"/>
    <property type="project" value="UniProtKB-KW"/>
</dbReference>
<evidence type="ECO:0000256" key="4">
    <source>
        <dbReference type="ARBA" id="ARBA00022627"/>
    </source>
</evidence>
<dbReference type="Gene3D" id="3.40.800.20">
    <property type="entry name" value="Histone deacetylase domain"/>
    <property type="match status" value="1"/>
</dbReference>
<dbReference type="InterPro" id="IPR000286">
    <property type="entry name" value="HDACs"/>
</dbReference>
<proteinExistence type="inferred from homology"/>
<name>A0A9D1H027_9ACTN</name>
<gene>
    <name evidence="6" type="ORF">IAA98_10140</name>
</gene>
<dbReference type="GO" id="GO:0040029">
    <property type="term" value="P:epigenetic regulation of gene expression"/>
    <property type="evidence" value="ECO:0007669"/>
    <property type="project" value="TreeGrafter"/>
</dbReference>
<dbReference type="SUPFAM" id="SSF52768">
    <property type="entry name" value="Arginase/deacetylase"/>
    <property type="match status" value="1"/>
</dbReference>
<comment type="caution">
    <text evidence="6">The sequence shown here is derived from an EMBL/GenBank/DDBJ whole genome shotgun (WGS) entry which is preliminary data.</text>
</comment>
<dbReference type="PRINTS" id="PR01270">
    <property type="entry name" value="HDASUPER"/>
</dbReference>
<dbReference type="PANTHER" id="PTHR10625">
    <property type="entry name" value="HISTONE DEACETYLASE HDAC1-RELATED"/>
    <property type="match status" value="1"/>
</dbReference>